<dbReference type="PANTHER" id="PTHR39962">
    <property type="entry name" value="BLL4848 PROTEIN"/>
    <property type="match status" value="1"/>
</dbReference>
<organism evidence="3 4">
    <name type="scientific">Desulfovibrio subterraneus</name>
    <dbReference type="NCBI Taxonomy" id="2718620"/>
    <lineage>
        <taxon>Bacteria</taxon>
        <taxon>Pseudomonadati</taxon>
        <taxon>Thermodesulfobacteriota</taxon>
        <taxon>Desulfovibrionia</taxon>
        <taxon>Desulfovibrionales</taxon>
        <taxon>Desulfovibrionaceae</taxon>
        <taxon>Desulfovibrio</taxon>
    </lineage>
</organism>
<evidence type="ECO:0000259" key="2">
    <source>
        <dbReference type="Pfam" id="PF17930"/>
    </source>
</evidence>
<dbReference type="Gene3D" id="3.40.140.80">
    <property type="match status" value="1"/>
</dbReference>
<dbReference type="InterPro" id="IPR010415">
    <property type="entry name" value="LpxI_C"/>
</dbReference>
<accession>A0A7J0BEY0</accession>
<dbReference type="RefSeq" id="WP_174403472.1">
    <property type="nucleotide sequence ID" value="NZ_BLVO01000004.1"/>
</dbReference>
<dbReference type="InterPro" id="IPR053174">
    <property type="entry name" value="LpxI"/>
</dbReference>
<dbReference type="Pfam" id="PF17930">
    <property type="entry name" value="LpxI_N"/>
    <property type="match status" value="1"/>
</dbReference>
<feature type="domain" description="LpxI C-terminal" evidence="1">
    <location>
        <begin position="136"/>
        <end position="265"/>
    </location>
</feature>
<dbReference type="PANTHER" id="PTHR39962:SF1">
    <property type="entry name" value="LPXI FAMILY PROTEIN"/>
    <property type="match status" value="1"/>
</dbReference>
<evidence type="ECO:0000313" key="3">
    <source>
        <dbReference type="EMBL" id="GFM31764.1"/>
    </source>
</evidence>
<protein>
    <recommendedName>
        <fullName evidence="5">UDP-2,3-diacylglucosamine pyrophosphatase</fullName>
    </recommendedName>
</protein>
<dbReference type="EMBL" id="BLVO01000004">
    <property type="protein sequence ID" value="GFM31764.1"/>
    <property type="molecule type" value="Genomic_DNA"/>
</dbReference>
<dbReference type="Proteomes" id="UP000503840">
    <property type="component" value="Unassembled WGS sequence"/>
</dbReference>
<comment type="caution">
    <text evidence="3">The sequence shown here is derived from an EMBL/GenBank/DDBJ whole genome shotgun (WGS) entry which is preliminary data.</text>
</comment>
<evidence type="ECO:0000313" key="4">
    <source>
        <dbReference type="Proteomes" id="UP000503840"/>
    </source>
</evidence>
<dbReference type="InterPro" id="IPR041255">
    <property type="entry name" value="LpxI_N"/>
</dbReference>
<reference evidence="3 4" key="1">
    <citation type="submission" date="2020-05" db="EMBL/GenBank/DDBJ databases">
        <title>Draft genome sequence of Desulfovibrio sp. strain HN2T.</title>
        <authorList>
            <person name="Ueno A."/>
            <person name="Tamazawa S."/>
            <person name="Tamamura S."/>
            <person name="Murakami T."/>
            <person name="Kiyama T."/>
            <person name="Inomata H."/>
            <person name="Amano Y."/>
            <person name="Miyakawa K."/>
            <person name="Tamaki H."/>
            <person name="Naganuma T."/>
            <person name="Kaneko K."/>
        </authorList>
    </citation>
    <scope>NUCLEOTIDE SEQUENCE [LARGE SCALE GENOMIC DNA]</scope>
    <source>
        <strain evidence="3 4">HN2</strain>
    </source>
</reference>
<keyword evidence="4" id="KW-1185">Reference proteome</keyword>
<evidence type="ECO:0008006" key="5">
    <source>
        <dbReference type="Google" id="ProtNLM"/>
    </source>
</evidence>
<dbReference type="Pfam" id="PF06230">
    <property type="entry name" value="LpxI_C"/>
    <property type="match status" value="1"/>
</dbReference>
<dbReference type="Gene3D" id="3.40.50.20">
    <property type="match status" value="1"/>
</dbReference>
<name>A0A7J0BEY0_9BACT</name>
<gene>
    <name evidence="3" type="ORF">DSM101010T_01290</name>
</gene>
<proteinExistence type="predicted"/>
<sequence>MTRESIGIVAGKGQFPALVARGAREAGLGVVMCGFHGHTDPSLEHEADTFAMLHLGALNKLIEFFREHGVSRLCFAGAISKPKALDLRPDFRAAKVLFKLRSKGDDVLLRAVMDELESEGLRIVQAAELVPGLRGPSGVLTRRQPTAEEWEDLRYGWPIAQTIGRMDIGQCIVVKRGMVVAVEGLEGTDALLRRGAELGGEGCVAVKIVKPGQDERIDLPALGTATMRTLVDGKYACLAFHAGKTLFFDREEALKLADAHSLSIVGLDEAFGNE</sequence>
<evidence type="ECO:0000259" key="1">
    <source>
        <dbReference type="Pfam" id="PF06230"/>
    </source>
</evidence>
<dbReference type="InterPro" id="IPR043167">
    <property type="entry name" value="LpxI_C_sf"/>
</dbReference>
<dbReference type="AlphaFoldDB" id="A0A7J0BEY0"/>
<feature type="domain" description="LpxI N-terminal" evidence="2">
    <location>
        <begin position="6"/>
        <end position="133"/>
    </location>
</feature>